<dbReference type="KEGG" id="barh:WN72_13960"/>
<dbReference type="RefSeq" id="WP_143130567.1">
    <property type="nucleotide sequence ID" value="NZ_CP030050.1"/>
</dbReference>
<dbReference type="Proteomes" id="UP000594015">
    <property type="component" value="Chromosome"/>
</dbReference>
<sequence length="196" mass="20951">MADVTEQPECQLRLETAPKNSNIVNTGHGELVPASNPARSRSSVRWPFVADNYPPLAWWRRLPPQAFGDTERLLLVSTIRGIAVLRGGDDLVAAMRGDATAAIDAALGLMPVEEITTPVDITMTALMSIALEGNAAPALVLAQIIGLTDVGHQHTSDLAAAWLAFGERHSDEPDKFGEAGVILLSAFEQYLNKGDA</sequence>
<proteinExistence type="predicted"/>
<accession>A0AAE7NPT3</accession>
<organism evidence="1 2">
    <name type="scientific">Bradyrhizobium arachidis</name>
    <dbReference type="NCBI Taxonomy" id="858423"/>
    <lineage>
        <taxon>Bacteria</taxon>
        <taxon>Pseudomonadati</taxon>
        <taxon>Pseudomonadota</taxon>
        <taxon>Alphaproteobacteria</taxon>
        <taxon>Hyphomicrobiales</taxon>
        <taxon>Nitrobacteraceae</taxon>
        <taxon>Bradyrhizobium</taxon>
    </lineage>
</organism>
<dbReference type="AlphaFoldDB" id="A0AAE7NPT3"/>
<evidence type="ECO:0000313" key="2">
    <source>
        <dbReference type="Proteomes" id="UP000594015"/>
    </source>
</evidence>
<reference evidence="1 2" key="1">
    <citation type="submission" date="2018-06" db="EMBL/GenBank/DDBJ databases">
        <title>Comparative genomics of Bradyrhizobium nodulating Arachidis hypogaea.</title>
        <authorList>
            <person name="Li Y."/>
        </authorList>
    </citation>
    <scope>NUCLEOTIDE SEQUENCE [LARGE SCALE GENOMIC DNA]</scope>
    <source>
        <strain evidence="1 2">CCBAU 051107</strain>
    </source>
</reference>
<protein>
    <submittedName>
        <fullName evidence="1">Uncharacterized protein</fullName>
    </submittedName>
</protein>
<gene>
    <name evidence="1" type="ORF">WN72_13960</name>
</gene>
<name>A0AAE7NPT3_9BRAD</name>
<evidence type="ECO:0000313" key="1">
    <source>
        <dbReference type="EMBL" id="QOZ67293.1"/>
    </source>
</evidence>
<dbReference type="EMBL" id="CP030050">
    <property type="protein sequence ID" value="QOZ67293.1"/>
    <property type="molecule type" value="Genomic_DNA"/>
</dbReference>